<keyword evidence="2" id="KW-0238">DNA-binding</keyword>
<dbReference type="PANTHER" id="PTHR30514:SF18">
    <property type="entry name" value="RPIR-FAMILY TRANSCRIPTIONAL REGULATOR"/>
    <property type="match status" value="1"/>
</dbReference>
<evidence type="ECO:0000313" key="7">
    <source>
        <dbReference type="Proteomes" id="UP001595387"/>
    </source>
</evidence>
<organism evidence="6 7">
    <name type="scientific">Virgibacillus sediminis</name>
    <dbReference type="NCBI Taxonomy" id="202260"/>
    <lineage>
        <taxon>Bacteria</taxon>
        <taxon>Bacillati</taxon>
        <taxon>Bacillota</taxon>
        <taxon>Bacilli</taxon>
        <taxon>Bacillales</taxon>
        <taxon>Bacillaceae</taxon>
        <taxon>Virgibacillus</taxon>
    </lineage>
</organism>
<accession>A0ABV7A4W8</accession>
<gene>
    <name evidence="6" type="ORF">ACFODW_07185</name>
</gene>
<protein>
    <submittedName>
        <fullName evidence="6">MurR/RpiR family transcriptional regulator</fullName>
    </submittedName>
</protein>
<dbReference type="InterPro" id="IPR046348">
    <property type="entry name" value="SIS_dom_sf"/>
</dbReference>
<evidence type="ECO:0000256" key="2">
    <source>
        <dbReference type="ARBA" id="ARBA00023125"/>
    </source>
</evidence>
<dbReference type="EMBL" id="JBHRRZ010000013">
    <property type="protein sequence ID" value="MFC2948122.1"/>
    <property type="molecule type" value="Genomic_DNA"/>
</dbReference>
<dbReference type="PROSITE" id="PS51071">
    <property type="entry name" value="HTH_RPIR"/>
    <property type="match status" value="1"/>
</dbReference>
<dbReference type="InterPro" id="IPR035472">
    <property type="entry name" value="RpiR-like_SIS"/>
</dbReference>
<dbReference type="SUPFAM" id="SSF46689">
    <property type="entry name" value="Homeodomain-like"/>
    <property type="match status" value="1"/>
</dbReference>
<dbReference type="InterPro" id="IPR009057">
    <property type="entry name" value="Homeodomain-like_sf"/>
</dbReference>
<feature type="domain" description="SIS" evidence="5">
    <location>
        <begin position="128"/>
        <end position="263"/>
    </location>
</feature>
<dbReference type="Proteomes" id="UP001595387">
    <property type="component" value="Unassembled WGS sequence"/>
</dbReference>
<dbReference type="PROSITE" id="PS51464">
    <property type="entry name" value="SIS"/>
    <property type="match status" value="1"/>
</dbReference>
<name>A0ABV7A4W8_9BACI</name>
<evidence type="ECO:0000313" key="6">
    <source>
        <dbReference type="EMBL" id="MFC2948122.1"/>
    </source>
</evidence>
<dbReference type="Gene3D" id="3.40.50.10490">
    <property type="entry name" value="Glucose-6-phosphate isomerase like protein, domain 1"/>
    <property type="match status" value="1"/>
</dbReference>
<feature type="domain" description="HTH rpiR-type" evidence="4">
    <location>
        <begin position="4"/>
        <end position="80"/>
    </location>
</feature>
<dbReference type="PANTHER" id="PTHR30514">
    <property type="entry name" value="GLUCOKINASE"/>
    <property type="match status" value="1"/>
</dbReference>
<dbReference type="InterPro" id="IPR000281">
    <property type="entry name" value="HTH_RpiR"/>
</dbReference>
<comment type="caution">
    <text evidence="6">The sequence shown here is derived from an EMBL/GenBank/DDBJ whole genome shotgun (WGS) entry which is preliminary data.</text>
</comment>
<evidence type="ECO:0000259" key="5">
    <source>
        <dbReference type="PROSITE" id="PS51464"/>
    </source>
</evidence>
<dbReference type="CDD" id="cd05013">
    <property type="entry name" value="SIS_RpiR"/>
    <property type="match status" value="1"/>
</dbReference>
<sequence>MSNESILNHLISIKNNLPKKQQIVCNYIIENYQELSVLSITELAKRIGVGQTTVMRFMKKAGYDSYNDFKKQFHYFTIESTKPTWWHLEKSLTHAGVKDGTLNQTWNEILTLLDQSMSQQLIDNFDKAVDLIIKSSTVNLLGLRTSKAATYYFEYMLSEFYPNVRQLSYDSDFIYDRILHLDKNNVLVIIALSPYTTLTLDIADYCHKQDIPIILITDHLSCSISSYATYILPIKSSDVQYSIVPVITLIEALVIEIGQRTSKHSIKQLNKLNKLLTDKNITT</sequence>
<reference evidence="7" key="1">
    <citation type="journal article" date="2019" name="Int. J. Syst. Evol. Microbiol.">
        <title>The Global Catalogue of Microorganisms (GCM) 10K type strain sequencing project: providing services to taxonomists for standard genome sequencing and annotation.</title>
        <authorList>
            <consortium name="The Broad Institute Genomics Platform"/>
            <consortium name="The Broad Institute Genome Sequencing Center for Infectious Disease"/>
            <person name="Wu L."/>
            <person name="Ma J."/>
        </authorList>
    </citation>
    <scope>NUCLEOTIDE SEQUENCE [LARGE SCALE GENOMIC DNA]</scope>
    <source>
        <strain evidence="7">KCTC 13193</strain>
    </source>
</reference>
<evidence type="ECO:0000256" key="3">
    <source>
        <dbReference type="ARBA" id="ARBA00023163"/>
    </source>
</evidence>
<dbReference type="InterPro" id="IPR001347">
    <property type="entry name" value="SIS_dom"/>
</dbReference>
<evidence type="ECO:0000256" key="1">
    <source>
        <dbReference type="ARBA" id="ARBA00023015"/>
    </source>
</evidence>
<proteinExistence type="predicted"/>
<keyword evidence="7" id="KW-1185">Reference proteome</keyword>
<keyword evidence="3" id="KW-0804">Transcription</keyword>
<dbReference type="RefSeq" id="WP_390304741.1">
    <property type="nucleotide sequence ID" value="NZ_JBHRRZ010000013.1"/>
</dbReference>
<dbReference type="InterPro" id="IPR047640">
    <property type="entry name" value="RpiR-like"/>
</dbReference>
<dbReference type="InterPro" id="IPR036388">
    <property type="entry name" value="WH-like_DNA-bd_sf"/>
</dbReference>
<dbReference type="Pfam" id="PF01418">
    <property type="entry name" value="HTH_6"/>
    <property type="match status" value="1"/>
</dbReference>
<dbReference type="Pfam" id="PF01380">
    <property type="entry name" value="SIS"/>
    <property type="match status" value="1"/>
</dbReference>
<evidence type="ECO:0000259" key="4">
    <source>
        <dbReference type="PROSITE" id="PS51071"/>
    </source>
</evidence>
<keyword evidence="1" id="KW-0805">Transcription regulation</keyword>
<dbReference type="Gene3D" id="1.10.10.10">
    <property type="entry name" value="Winged helix-like DNA-binding domain superfamily/Winged helix DNA-binding domain"/>
    <property type="match status" value="1"/>
</dbReference>
<dbReference type="SUPFAM" id="SSF53697">
    <property type="entry name" value="SIS domain"/>
    <property type="match status" value="1"/>
</dbReference>